<evidence type="ECO:0000259" key="1">
    <source>
        <dbReference type="Pfam" id="PF07238"/>
    </source>
</evidence>
<feature type="domain" description="PilZ" evidence="1">
    <location>
        <begin position="96"/>
        <end position="175"/>
    </location>
</feature>
<dbReference type="EMBL" id="JAPMOU010000007">
    <property type="protein sequence ID" value="MDE1461815.1"/>
    <property type="molecule type" value="Genomic_DNA"/>
</dbReference>
<reference evidence="2 3" key="1">
    <citation type="submission" date="2022-11" db="EMBL/GenBank/DDBJ databases">
        <title>Spartinivicinus poritis sp. nov., isolated from scleractinian coral Porites lutea.</title>
        <authorList>
            <person name="Zhang G."/>
            <person name="Cai L."/>
            <person name="Wei Q."/>
        </authorList>
    </citation>
    <scope>NUCLEOTIDE SEQUENCE [LARGE SCALE GENOMIC DNA]</scope>
    <source>
        <strain evidence="2 3">A2-2</strain>
    </source>
</reference>
<organism evidence="2 3">
    <name type="scientific">Spartinivicinus poritis</name>
    <dbReference type="NCBI Taxonomy" id="2994640"/>
    <lineage>
        <taxon>Bacteria</taxon>
        <taxon>Pseudomonadati</taxon>
        <taxon>Pseudomonadota</taxon>
        <taxon>Gammaproteobacteria</taxon>
        <taxon>Oceanospirillales</taxon>
        <taxon>Zooshikellaceae</taxon>
        <taxon>Spartinivicinus</taxon>
    </lineage>
</organism>
<gene>
    <name evidence="2" type="ORF">ORQ98_07520</name>
</gene>
<sequence length="190" mass="21614">MEERRRFFRIDDKVGLRFKVVTEQEWEQFKETGGAPIVDSQAVPCPGLEQQLTEAIDSLRQVSVEAADVAWLLNAKINGLVELIATDTTLPDLIKSMDVNISACGMAFRTMKSLQQDQLLYLEVTLKQQEQPLIALAKVVSCSDLEETESLEQFLVRVDFCDIEPDAQELLIQYVVKQQGQLLKQKKQRK</sequence>
<dbReference type="InterPro" id="IPR009875">
    <property type="entry name" value="PilZ_domain"/>
</dbReference>
<evidence type="ECO:0000313" key="3">
    <source>
        <dbReference type="Proteomes" id="UP001528823"/>
    </source>
</evidence>
<dbReference type="Pfam" id="PF07238">
    <property type="entry name" value="PilZ"/>
    <property type="match status" value="1"/>
</dbReference>
<evidence type="ECO:0000313" key="2">
    <source>
        <dbReference type="EMBL" id="MDE1461815.1"/>
    </source>
</evidence>
<dbReference type="Proteomes" id="UP001528823">
    <property type="component" value="Unassembled WGS sequence"/>
</dbReference>
<proteinExistence type="predicted"/>
<comment type="caution">
    <text evidence="2">The sequence shown here is derived from an EMBL/GenBank/DDBJ whole genome shotgun (WGS) entry which is preliminary data.</text>
</comment>
<keyword evidence="3" id="KW-1185">Reference proteome</keyword>
<dbReference type="Gene3D" id="2.40.10.220">
    <property type="entry name" value="predicted glycosyltransferase like domains"/>
    <property type="match status" value="1"/>
</dbReference>
<dbReference type="RefSeq" id="WP_274688174.1">
    <property type="nucleotide sequence ID" value="NZ_JAPMOU010000007.1"/>
</dbReference>
<name>A0ABT5U626_9GAMM</name>
<accession>A0ABT5U626</accession>
<protein>
    <submittedName>
        <fullName evidence="2">PilZ domain-containing protein</fullName>
    </submittedName>
</protein>